<protein>
    <submittedName>
        <fullName evidence="2">Uncharacterized protein</fullName>
    </submittedName>
</protein>
<keyword evidence="3" id="KW-1185">Reference proteome</keyword>
<gene>
    <name evidence="2" type="ORF">B0I35DRAFT_473131</name>
</gene>
<proteinExistence type="predicted"/>
<reference evidence="2" key="1">
    <citation type="journal article" date="2021" name="Nat. Commun.">
        <title>Genetic determinants of endophytism in the Arabidopsis root mycobiome.</title>
        <authorList>
            <person name="Mesny F."/>
            <person name="Miyauchi S."/>
            <person name="Thiergart T."/>
            <person name="Pickel B."/>
            <person name="Atanasova L."/>
            <person name="Karlsson M."/>
            <person name="Huettel B."/>
            <person name="Barry K.W."/>
            <person name="Haridas S."/>
            <person name="Chen C."/>
            <person name="Bauer D."/>
            <person name="Andreopoulos W."/>
            <person name="Pangilinan J."/>
            <person name="LaButti K."/>
            <person name="Riley R."/>
            <person name="Lipzen A."/>
            <person name="Clum A."/>
            <person name="Drula E."/>
            <person name="Henrissat B."/>
            <person name="Kohler A."/>
            <person name="Grigoriev I.V."/>
            <person name="Martin F.M."/>
            <person name="Hacquard S."/>
        </authorList>
    </citation>
    <scope>NUCLEOTIDE SEQUENCE</scope>
    <source>
        <strain evidence="2">MPI-CAGE-CH-0235</strain>
    </source>
</reference>
<evidence type="ECO:0000313" key="3">
    <source>
        <dbReference type="Proteomes" id="UP000813444"/>
    </source>
</evidence>
<feature type="compositionally biased region" description="Acidic residues" evidence="1">
    <location>
        <begin position="1"/>
        <end position="10"/>
    </location>
</feature>
<accession>A0A8K0T1I7</accession>
<organism evidence="2 3">
    <name type="scientific">Stachybotrys elegans</name>
    <dbReference type="NCBI Taxonomy" id="80388"/>
    <lineage>
        <taxon>Eukaryota</taxon>
        <taxon>Fungi</taxon>
        <taxon>Dikarya</taxon>
        <taxon>Ascomycota</taxon>
        <taxon>Pezizomycotina</taxon>
        <taxon>Sordariomycetes</taxon>
        <taxon>Hypocreomycetidae</taxon>
        <taxon>Hypocreales</taxon>
        <taxon>Stachybotryaceae</taxon>
        <taxon>Stachybotrys</taxon>
    </lineage>
</organism>
<comment type="caution">
    <text evidence="2">The sequence shown here is derived from an EMBL/GenBank/DDBJ whole genome shotgun (WGS) entry which is preliminary data.</text>
</comment>
<name>A0A8K0T1I7_9HYPO</name>
<feature type="region of interest" description="Disordered" evidence="1">
    <location>
        <begin position="1"/>
        <end position="37"/>
    </location>
</feature>
<dbReference type="OrthoDB" id="8062037at2759"/>
<dbReference type="Proteomes" id="UP000813444">
    <property type="component" value="Unassembled WGS sequence"/>
</dbReference>
<dbReference type="EMBL" id="JAGPNK010000001">
    <property type="protein sequence ID" value="KAH7328416.1"/>
    <property type="molecule type" value="Genomic_DNA"/>
</dbReference>
<evidence type="ECO:0000256" key="1">
    <source>
        <dbReference type="SAM" id="MobiDB-lite"/>
    </source>
</evidence>
<dbReference type="AlphaFoldDB" id="A0A8K0T1I7"/>
<sequence>MADALEEVDESTPRRPPMEPRATLNHRGPSSSARIGSDAYMRQLQTLRGSLPWKRVASKMLVESLETVRIEDLASQEKSCVICYNDFGAPTPKAT</sequence>
<evidence type="ECO:0000313" key="2">
    <source>
        <dbReference type="EMBL" id="KAH7328416.1"/>
    </source>
</evidence>